<gene>
    <name evidence="2" type="ORF">GCM10009105_10830</name>
</gene>
<evidence type="ECO:0000313" key="3">
    <source>
        <dbReference type="Proteomes" id="UP001501523"/>
    </source>
</evidence>
<keyword evidence="1" id="KW-0812">Transmembrane</keyword>
<dbReference type="RefSeq" id="WP_343787968.1">
    <property type="nucleotide sequence ID" value="NZ_BAAAEU010000005.1"/>
</dbReference>
<accession>A0ABN1IEM3</accession>
<comment type="caution">
    <text evidence="2">The sequence shown here is derived from an EMBL/GenBank/DDBJ whole genome shotgun (WGS) entry which is preliminary data.</text>
</comment>
<feature type="transmembrane region" description="Helical" evidence="1">
    <location>
        <begin position="226"/>
        <end position="247"/>
    </location>
</feature>
<dbReference type="EMBL" id="BAAAEU010000005">
    <property type="protein sequence ID" value="GAA0709968.1"/>
    <property type="molecule type" value="Genomic_DNA"/>
</dbReference>
<keyword evidence="3" id="KW-1185">Reference proteome</keyword>
<reference evidence="2 3" key="1">
    <citation type="journal article" date="2019" name="Int. J. Syst. Evol. Microbiol.">
        <title>The Global Catalogue of Microorganisms (GCM) 10K type strain sequencing project: providing services to taxonomists for standard genome sequencing and annotation.</title>
        <authorList>
            <consortium name="The Broad Institute Genomics Platform"/>
            <consortium name="The Broad Institute Genome Sequencing Center for Infectious Disease"/>
            <person name="Wu L."/>
            <person name="Ma J."/>
        </authorList>
    </citation>
    <scope>NUCLEOTIDE SEQUENCE [LARGE SCALE GENOMIC DNA]</scope>
    <source>
        <strain evidence="2 3">JCM 15421</strain>
    </source>
</reference>
<name>A0ABN1IEM3_9GAMM</name>
<feature type="transmembrane region" description="Helical" evidence="1">
    <location>
        <begin position="131"/>
        <end position="149"/>
    </location>
</feature>
<proteinExistence type="predicted"/>
<dbReference type="Pfam" id="PF09948">
    <property type="entry name" value="PpoB2"/>
    <property type="match status" value="1"/>
</dbReference>
<feature type="transmembrane region" description="Helical" evidence="1">
    <location>
        <begin position="187"/>
        <end position="220"/>
    </location>
</feature>
<evidence type="ECO:0000256" key="1">
    <source>
        <dbReference type="SAM" id="Phobius"/>
    </source>
</evidence>
<keyword evidence="1" id="KW-0472">Membrane</keyword>
<feature type="transmembrane region" description="Helical" evidence="1">
    <location>
        <begin position="50"/>
        <end position="77"/>
    </location>
</feature>
<sequence>MTRDRLWVGLGLVAAVLLCWAWLVPAALDMQGDMRGLAAWMMTTRWDLRYGLLIFGMWTVMMIGMMLPSAIPAILLYAGIARSDTRLPAPVRRTGVFVSGYLLAWCVFSLFATLLQWRLAVAAAMTPMMRLHSAAMGAALLLVAGLYQWTPLKRRCLDRCRSPAAYIAANWRPGWRGALRLGWRHGLYCLGCCWALMLLLFVGGVMNLAWIAALTLAVLLEKLAPFGMRGGRLGGTLLILVACGIAWRSL</sequence>
<keyword evidence="1" id="KW-1133">Transmembrane helix</keyword>
<dbReference type="Proteomes" id="UP001501523">
    <property type="component" value="Unassembled WGS sequence"/>
</dbReference>
<organism evidence="2 3">
    <name type="scientific">Dokdonella soli</name>
    <dbReference type="NCBI Taxonomy" id="529810"/>
    <lineage>
        <taxon>Bacteria</taxon>
        <taxon>Pseudomonadati</taxon>
        <taxon>Pseudomonadota</taxon>
        <taxon>Gammaproteobacteria</taxon>
        <taxon>Lysobacterales</taxon>
        <taxon>Rhodanobacteraceae</taxon>
        <taxon>Dokdonella</taxon>
    </lineage>
</organism>
<feature type="transmembrane region" description="Helical" evidence="1">
    <location>
        <begin position="98"/>
        <end position="119"/>
    </location>
</feature>
<dbReference type="InterPro" id="IPR018688">
    <property type="entry name" value="PpoB2-like"/>
</dbReference>
<evidence type="ECO:0000313" key="2">
    <source>
        <dbReference type="EMBL" id="GAA0709968.1"/>
    </source>
</evidence>
<protein>
    <submittedName>
        <fullName evidence="2">DUF2182 domain-containing protein</fullName>
    </submittedName>
</protein>